<protein>
    <submittedName>
        <fullName evidence="1">Uncharacterized protein</fullName>
    </submittedName>
</protein>
<dbReference type="EMBL" id="UYRU01065713">
    <property type="protein sequence ID" value="VDN16401.1"/>
    <property type="molecule type" value="Genomic_DNA"/>
</dbReference>
<dbReference type="OrthoDB" id="9995434at2759"/>
<dbReference type="InterPro" id="IPR050422">
    <property type="entry name" value="X-Pro_aminopeptidase_P"/>
</dbReference>
<sequence>MTKSSVLSPGVRKNDPGIVSACLSLSIHFSPAFSKMRKLDSSSRLARLRDELRKRNLDAYFLPMEDSHCSEYLTATDKRIAFISGFTGSASTAVITTD</sequence>
<dbReference type="InterPro" id="IPR029149">
    <property type="entry name" value="Creatin/AminoP/Spt16_N"/>
</dbReference>
<proteinExistence type="predicted"/>
<evidence type="ECO:0000313" key="1">
    <source>
        <dbReference type="EMBL" id="VDN16401.1"/>
    </source>
</evidence>
<dbReference type="PANTHER" id="PTHR43763">
    <property type="entry name" value="XAA-PRO AMINOPEPTIDASE 1"/>
    <property type="match status" value="1"/>
</dbReference>
<dbReference type="Proteomes" id="UP000281553">
    <property type="component" value="Unassembled WGS sequence"/>
</dbReference>
<keyword evidence="2" id="KW-1185">Reference proteome</keyword>
<dbReference type="PANTHER" id="PTHR43763:SF6">
    <property type="entry name" value="XAA-PRO AMINOPEPTIDASE 1"/>
    <property type="match status" value="1"/>
</dbReference>
<name>A0A3P7MET9_DIBLA</name>
<dbReference type="Gene3D" id="3.40.350.10">
    <property type="entry name" value="Creatinase/prolidase N-terminal domain"/>
    <property type="match status" value="1"/>
</dbReference>
<dbReference type="AlphaFoldDB" id="A0A3P7MET9"/>
<gene>
    <name evidence="1" type="ORF">DILT_LOCUS12232</name>
</gene>
<organism evidence="1 2">
    <name type="scientific">Dibothriocephalus latus</name>
    <name type="common">Fish tapeworm</name>
    <name type="synonym">Diphyllobothrium latum</name>
    <dbReference type="NCBI Taxonomy" id="60516"/>
    <lineage>
        <taxon>Eukaryota</taxon>
        <taxon>Metazoa</taxon>
        <taxon>Spiralia</taxon>
        <taxon>Lophotrochozoa</taxon>
        <taxon>Platyhelminthes</taxon>
        <taxon>Cestoda</taxon>
        <taxon>Eucestoda</taxon>
        <taxon>Diphyllobothriidea</taxon>
        <taxon>Diphyllobothriidae</taxon>
        <taxon>Dibothriocephalus</taxon>
    </lineage>
</organism>
<reference evidence="1 2" key="1">
    <citation type="submission" date="2018-11" db="EMBL/GenBank/DDBJ databases">
        <authorList>
            <consortium name="Pathogen Informatics"/>
        </authorList>
    </citation>
    <scope>NUCLEOTIDE SEQUENCE [LARGE SCALE GENOMIC DNA]</scope>
</reference>
<evidence type="ECO:0000313" key="2">
    <source>
        <dbReference type="Proteomes" id="UP000281553"/>
    </source>
</evidence>
<accession>A0A3P7MET9</accession>